<evidence type="ECO:0000313" key="3">
    <source>
        <dbReference type="Proteomes" id="UP000184386"/>
    </source>
</evidence>
<dbReference type="Pfam" id="PF00329">
    <property type="entry name" value="Complex1_30kDa"/>
    <property type="match status" value="1"/>
</dbReference>
<accession>A0A1M7C7Z7</accession>
<protein>
    <submittedName>
        <fullName evidence="2">Ech hydrogenase subunit D</fullName>
    </submittedName>
</protein>
<evidence type="ECO:0000313" key="2">
    <source>
        <dbReference type="EMBL" id="SHL63320.1"/>
    </source>
</evidence>
<dbReference type="RefSeq" id="WP_073280257.1">
    <property type="nucleotide sequence ID" value="NZ_FRAC01000041.1"/>
</dbReference>
<dbReference type="InterPro" id="IPR001268">
    <property type="entry name" value="NADH_UbQ_OxRdtase_30kDa_su"/>
</dbReference>
<name>A0A1M7C7Z7_9FIRM</name>
<organism evidence="2 3">
    <name type="scientific">Anaerocolumna jejuensis DSM 15929</name>
    <dbReference type="NCBI Taxonomy" id="1121322"/>
    <lineage>
        <taxon>Bacteria</taxon>
        <taxon>Bacillati</taxon>
        <taxon>Bacillota</taxon>
        <taxon>Clostridia</taxon>
        <taxon>Lachnospirales</taxon>
        <taxon>Lachnospiraceae</taxon>
        <taxon>Anaerocolumna</taxon>
    </lineage>
</organism>
<feature type="domain" description="NADH:ubiquinone oxidoreductase 30kDa subunit" evidence="1">
    <location>
        <begin position="17"/>
        <end position="90"/>
    </location>
</feature>
<dbReference type="STRING" id="1121322.SAMN02745136_05356"/>
<proteinExistence type="predicted"/>
<dbReference type="Proteomes" id="UP000184386">
    <property type="component" value="Unassembled WGS sequence"/>
</dbReference>
<evidence type="ECO:0000259" key="1">
    <source>
        <dbReference type="Pfam" id="PF00329"/>
    </source>
</evidence>
<dbReference type="OrthoDB" id="3178054at2"/>
<dbReference type="InterPro" id="IPR037232">
    <property type="entry name" value="NADH_quin_OxRdtase_su_C/D-like"/>
</dbReference>
<dbReference type="SUPFAM" id="SSF143243">
    <property type="entry name" value="Nqo5-like"/>
    <property type="match status" value="1"/>
</dbReference>
<gene>
    <name evidence="2" type="ORF">SAMN02745136_05356</name>
</gene>
<dbReference type="AlphaFoldDB" id="A0A1M7C7Z7"/>
<dbReference type="EMBL" id="FRAC01000041">
    <property type="protein sequence ID" value="SHL63320.1"/>
    <property type="molecule type" value="Genomic_DNA"/>
</dbReference>
<reference evidence="2 3" key="1">
    <citation type="submission" date="2016-11" db="EMBL/GenBank/DDBJ databases">
        <authorList>
            <person name="Jaros S."/>
            <person name="Januszkiewicz K."/>
            <person name="Wedrychowicz H."/>
        </authorList>
    </citation>
    <scope>NUCLEOTIDE SEQUENCE [LARGE SCALE GENOMIC DNA]</scope>
    <source>
        <strain evidence="2 3">DSM 15929</strain>
    </source>
</reference>
<dbReference type="GO" id="GO:0008137">
    <property type="term" value="F:NADH dehydrogenase (ubiquinone) activity"/>
    <property type="evidence" value="ECO:0007669"/>
    <property type="project" value="InterPro"/>
</dbReference>
<dbReference type="Gene3D" id="3.30.460.80">
    <property type="entry name" value="NADH:ubiquinone oxidoreductase, 30kDa subunit"/>
    <property type="match status" value="1"/>
</dbReference>
<sequence>MEQNIKVIQTGELLSQVVTLKHDGYRLVAISATAKEGIELTYSFDKEYDFINIRLEIDGETEIDSISSLFSYAFLYENEIKELFGAKIKNISIDFNNQLYRIPVQTPFAKKEEKA</sequence>
<keyword evidence="3" id="KW-1185">Reference proteome</keyword>